<evidence type="ECO:0000313" key="2">
    <source>
        <dbReference type="Proteomes" id="UP001194696"/>
    </source>
</evidence>
<organism evidence="1 2">
    <name type="scientific">Linnemannia gamsii</name>
    <dbReference type="NCBI Taxonomy" id="64522"/>
    <lineage>
        <taxon>Eukaryota</taxon>
        <taxon>Fungi</taxon>
        <taxon>Fungi incertae sedis</taxon>
        <taxon>Mucoromycota</taxon>
        <taxon>Mortierellomycotina</taxon>
        <taxon>Mortierellomycetes</taxon>
        <taxon>Mortierellales</taxon>
        <taxon>Mortierellaceae</taxon>
        <taxon>Linnemannia</taxon>
    </lineage>
</organism>
<reference evidence="1 2" key="1">
    <citation type="journal article" date="2020" name="Fungal Divers.">
        <title>Resolving the Mortierellaceae phylogeny through synthesis of multi-gene phylogenetics and phylogenomics.</title>
        <authorList>
            <person name="Vandepol N."/>
            <person name="Liber J."/>
            <person name="Desiro A."/>
            <person name="Na H."/>
            <person name="Kennedy M."/>
            <person name="Barry K."/>
            <person name="Grigoriev I.V."/>
            <person name="Miller A.N."/>
            <person name="O'Donnell K."/>
            <person name="Stajich J.E."/>
            <person name="Bonito G."/>
        </authorList>
    </citation>
    <scope>NUCLEOTIDE SEQUENCE [LARGE SCALE GENOMIC DNA]</scope>
    <source>
        <strain evidence="1 2">AD045</strain>
    </source>
</reference>
<proteinExistence type="predicted"/>
<gene>
    <name evidence="1" type="ORF">BGZ96_011633</name>
</gene>
<dbReference type="EMBL" id="JAAAIM010000828">
    <property type="protein sequence ID" value="KAG0283997.1"/>
    <property type="molecule type" value="Genomic_DNA"/>
</dbReference>
<dbReference type="Proteomes" id="UP001194696">
    <property type="component" value="Unassembled WGS sequence"/>
</dbReference>
<protein>
    <submittedName>
        <fullName evidence="1">Uncharacterized protein</fullName>
    </submittedName>
</protein>
<name>A0ABQ7JSI0_9FUNG</name>
<keyword evidence="2" id="KW-1185">Reference proteome</keyword>
<sequence length="115" mass="13444">MEKRPNTERRANQCRASTLTWRIRYVDTSDDPRKEKHSFELAISKTYIGRTTYSSPKVNKAIPSPDDKFSVYHGDHLYMPLTLTYLGTEFTFKHPNVNTFAKEWAKGEYYACIDV</sequence>
<accession>A0ABQ7JSI0</accession>
<evidence type="ECO:0000313" key="1">
    <source>
        <dbReference type="EMBL" id="KAG0283997.1"/>
    </source>
</evidence>
<comment type="caution">
    <text evidence="1">The sequence shown here is derived from an EMBL/GenBank/DDBJ whole genome shotgun (WGS) entry which is preliminary data.</text>
</comment>